<dbReference type="AlphaFoldDB" id="F3PWH5"/>
<gene>
    <name evidence="2" type="ORF">HMPREF9446_03111</name>
</gene>
<dbReference type="Proteomes" id="UP000003416">
    <property type="component" value="Unassembled WGS sequence"/>
</dbReference>
<organism evidence="2 3">
    <name type="scientific">Bacteroides fluxus YIT 12057</name>
    <dbReference type="NCBI Taxonomy" id="763034"/>
    <lineage>
        <taxon>Bacteria</taxon>
        <taxon>Pseudomonadati</taxon>
        <taxon>Bacteroidota</taxon>
        <taxon>Bacteroidia</taxon>
        <taxon>Bacteroidales</taxon>
        <taxon>Bacteroidaceae</taxon>
        <taxon>Bacteroides</taxon>
    </lineage>
</organism>
<reference evidence="2 3" key="1">
    <citation type="submission" date="2011-02" db="EMBL/GenBank/DDBJ databases">
        <authorList>
            <person name="Weinstock G."/>
            <person name="Sodergren E."/>
            <person name="Clifton S."/>
            <person name="Fulton L."/>
            <person name="Fulton B."/>
            <person name="Courtney L."/>
            <person name="Fronick C."/>
            <person name="Harrison M."/>
            <person name="Strong C."/>
            <person name="Farmer C."/>
            <person name="Delahaunty K."/>
            <person name="Markovic C."/>
            <person name="Hall O."/>
            <person name="Minx P."/>
            <person name="Tomlinson C."/>
            <person name="Mitreva M."/>
            <person name="Hou S."/>
            <person name="Chen J."/>
            <person name="Wollam A."/>
            <person name="Pepin K.H."/>
            <person name="Johnson M."/>
            <person name="Bhonagiri V."/>
            <person name="Zhang X."/>
            <person name="Suruliraj S."/>
            <person name="Warren W."/>
            <person name="Chinwalla A."/>
            <person name="Mardis E.R."/>
            <person name="Wilson R.K."/>
        </authorList>
    </citation>
    <scope>NUCLEOTIDE SEQUENCE [LARGE SCALE GENOMIC DNA]</scope>
    <source>
        <strain evidence="2 3">YIT 12057</strain>
    </source>
</reference>
<feature type="chain" id="PRO_5003304944" evidence="1">
    <location>
        <begin position="21"/>
        <end position="409"/>
    </location>
</feature>
<dbReference type="EMBL" id="AFBN01000096">
    <property type="protein sequence ID" value="EGF51904.1"/>
    <property type="molecule type" value="Genomic_DNA"/>
</dbReference>
<evidence type="ECO:0000313" key="3">
    <source>
        <dbReference type="Proteomes" id="UP000003416"/>
    </source>
</evidence>
<accession>F3PWH5</accession>
<keyword evidence="1" id="KW-0732">Signal</keyword>
<keyword evidence="3" id="KW-1185">Reference proteome</keyword>
<evidence type="ECO:0000256" key="1">
    <source>
        <dbReference type="SAM" id="SignalP"/>
    </source>
</evidence>
<comment type="caution">
    <text evidence="2">The sequence shown here is derived from an EMBL/GenBank/DDBJ whole genome shotgun (WGS) entry which is preliminary data.</text>
</comment>
<evidence type="ECO:0000313" key="2">
    <source>
        <dbReference type="EMBL" id="EGF51904.1"/>
    </source>
</evidence>
<dbReference type="eggNOG" id="ENOG50315PB">
    <property type="taxonomic scope" value="Bacteria"/>
</dbReference>
<feature type="signal peptide" evidence="1">
    <location>
        <begin position="1"/>
        <end position="20"/>
    </location>
</feature>
<dbReference type="RefSeq" id="WP_009126333.1">
    <property type="nucleotide sequence ID" value="NZ_GL882689.1"/>
</dbReference>
<proteinExistence type="predicted"/>
<name>F3PWH5_9BACE</name>
<sequence length="409" mass="44570">MKLNKFFMLGLAGLAFTACSNEEEFDPNDSGKENKVLVNLTLGRASTKSLSESAANLYNNINNLDIVFYNAGGAYIEVPETVENDDSYSKNEEFEKAKVALQNNQEATLTIKGVPVSAKYMYIVVNQPQEHAIGTSSLDDAKKSPIYLADQVTEVGEDYKFSGINSTLTGLGEIGPTDTKNIAKVSVELRPVPSRIEIADVRAIPLPTGESWGGANIKSFIVAGFYINSFYTSGSLDPDSDDAGRQRVDNASDANKYTMKSYANAGYSYMCDEPTNGQMTSQSGADVSKVIWENITNDLTVGGASKPGWWGYQILQGEVPHIVVKLNVTFDDDTTAIKFLTITKFKRLGDSGVDAGSLQKVERGKVYRIENIDFDVTDLTDIPYEGTKTVSAEVQVLAWIPVPIAPDFD</sequence>
<protein>
    <submittedName>
        <fullName evidence="2">Conserved domain protein</fullName>
    </submittedName>
</protein>
<dbReference type="HOGENOM" id="CLU_672043_0_0_10"/>
<dbReference type="STRING" id="763034.HMPREF9446_03111"/>
<dbReference type="PROSITE" id="PS51257">
    <property type="entry name" value="PROKAR_LIPOPROTEIN"/>
    <property type="match status" value="1"/>
</dbReference>
<dbReference type="GeneID" id="86051391"/>